<feature type="transmembrane region" description="Helical" evidence="1">
    <location>
        <begin position="127"/>
        <end position="147"/>
    </location>
</feature>
<evidence type="ECO:0000313" key="2">
    <source>
        <dbReference type="EMBL" id="UPW01594.1"/>
    </source>
</evidence>
<proteinExistence type="predicted"/>
<keyword evidence="3" id="KW-1185">Reference proteome</keyword>
<evidence type="ECO:0000313" key="3">
    <source>
        <dbReference type="Proteomes" id="UP000830434"/>
    </source>
</evidence>
<name>A0A8U0IN47_9EURY</name>
<accession>A0A8U0IN47</accession>
<dbReference type="GeneID" id="72189326"/>
<dbReference type="SUPFAM" id="SSF53474">
    <property type="entry name" value="alpha/beta-Hydrolases"/>
    <property type="match status" value="1"/>
</dbReference>
<dbReference type="AlphaFoldDB" id="A0A8U0IN47"/>
<evidence type="ECO:0000256" key="1">
    <source>
        <dbReference type="SAM" id="Phobius"/>
    </source>
</evidence>
<feature type="transmembrane region" description="Helical" evidence="1">
    <location>
        <begin position="53"/>
        <end position="74"/>
    </location>
</feature>
<reference evidence="2" key="1">
    <citation type="submission" date="2022-04" db="EMBL/GenBank/DDBJ databases">
        <title>Diverse halophilic archaea isolated from saline environments.</title>
        <authorList>
            <person name="Cui H.-L."/>
        </authorList>
    </citation>
    <scope>NUCLEOTIDE SEQUENCE</scope>
    <source>
        <strain evidence="2">XZYJT40</strain>
    </source>
</reference>
<keyword evidence="1" id="KW-0812">Transmembrane</keyword>
<dbReference type="RefSeq" id="WP_248655992.1">
    <property type="nucleotide sequence ID" value="NZ_CP096658.1"/>
</dbReference>
<organism evidence="2 3">
    <name type="scientific">Halorussus gelatinilyticus</name>
    <dbReference type="NCBI Taxonomy" id="2937524"/>
    <lineage>
        <taxon>Archaea</taxon>
        <taxon>Methanobacteriati</taxon>
        <taxon>Methanobacteriota</taxon>
        <taxon>Stenosarchaea group</taxon>
        <taxon>Halobacteria</taxon>
        <taxon>Halobacteriales</taxon>
        <taxon>Haladaptataceae</taxon>
        <taxon>Halorussus</taxon>
    </lineage>
</organism>
<dbReference type="Proteomes" id="UP000830434">
    <property type="component" value="Chromosome"/>
</dbReference>
<evidence type="ECO:0008006" key="4">
    <source>
        <dbReference type="Google" id="ProtNLM"/>
    </source>
</evidence>
<keyword evidence="1" id="KW-1133">Transmembrane helix</keyword>
<dbReference type="InterPro" id="IPR029058">
    <property type="entry name" value="AB_hydrolase_fold"/>
</dbReference>
<sequence>MVDWTLAAVMAIHVLMAVLWTGGYLVTGMVVLPAARRNDAPEFALDVLDSLKWFALGGIVLMGASGGGALWLLYDNELPGGQRGTALVAMMTLYGVFALTSVWSWYETKSAREDGVRELPTRLKMAFRTNSLVATLLVLDAALIGYAV</sequence>
<feature type="transmembrane region" description="Helical" evidence="1">
    <location>
        <begin position="6"/>
        <end position="32"/>
    </location>
</feature>
<dbReference type="KEGG" id="haxz:M0R88_05685"/>
<keyword evidence="1" id="KW-0472">Membrane</keyword>
<protein>
    <recommendedName>
        <fullName evidence="4">Copper resistance protein D domain-containing protein</fullName>
    </recommendedName>
</protein>
<feature type="transmembrane region" description="Helical" evidence="1">
    <location>
        <begin position="86"/>
        <end position="106"/>
    </location>
</feature>
<dbReference type="EMBL" id="CP096658">
    <property type="protein sequence ID" value="UPW01594.1"/>
    <property type="molecule type" value="Genomic_DNA"/>
</dbReference>
<gene>
    <name evidence="2" type="ORF">M0R88_05685</name>
</gene>